<evidence type="ECO:0000256" key="7">
    <source>
        <dbReference type="ARBA" id="ARBA00022982"/>
    </source>
</evidence>
<keyword evidence="9" id="KW-0472">Membrane</keyword>
<comment type="similarity">
    <text evidence="2">Belongs to the complex I NDUFB10 subunit family.</text>
</comment>
<protein>
    <recommendedName>
        <fullName evidence="3">NADH dehydrogenase [ubiquinone] 1 beta subcomplex subunit 10</fullName>
    </recommendedName>
</protein>
<evidence type="ECO:0000256" key="2">
    <source>
        <dbReference type="ARBA" id="ARBA00008317"/>
    </source>
</evidence>
<name>A0ABR1BNB6_NECAM</name>
<gene>
    <name evidence="10" type="primary">Necator_chrI.g1660</name>
    <name evidence="10" type="ORF">RB195_005534</name>
</gene>
<evidence type="ECO:0000256" key="9">
    <source>
        <dbReference type="ARBA" id="ARBA00023136"/>
    </source>
</evidence>
<keyword evidence="11" id="KW-1185">Reference proteome</keyword>
<reference evidence="10 11" key="1">
    <citation type="submission" date="2023-08" db="EMBL/GenBank/DDBJ databases">
        <title>A Necator americanus chromosomal reference genome.</title>
        <authorList>
            <person name="Ilik V."/>
            <person name="Petrzelkova K.J."/>
            <person name="Pardy F."/>
            <person name="Fuh T."/>
            <person name="Niatou-Singa F.S."/>
            <person name="Gouil Q."/>
            <person name="Baker L."/>
            <person name="Ritchie M.E."/>
            <person name="Jex A.R."/>
            <person name="Gazzola D."/>
            <person name="Li H."/>
            <person name="Toshio Fujiwara R."/>
            <person name="Zhan B."/>
            <person name="Aroian R.V."/>
            <person name="Pafco B."/>
            <person name="Schwarz E.M."/>
        </authorList>
    </citation>
    <scope>NUCLEOTIDE SEQUENCE [LARGE SCALE GENOMIC DNA]</scope>
    <source>
        <strain evidence="10 11">Aroian</strain>
        <tissue evidence="10">Whole animal</tissue>
    </source>
</reference>
<evidence type="ECO:0000256" key="8">
    <source>
        <dbReference type="ARBA" id="ARBA00023128"/>
    </source>
</evidence>
<proteinExistence type="inferred from homology"/>
<dbReference type="EMBL" id="JAVFWL010000001">
    <property type="protein sequence ID" value="KAK6727926.1"/>
    <property type="molecule type" value="Genomic_DNA"/>
</dbReference>
<organism evidence="10 11">
    <name type="scientific">Necator americanus</name>
    <name type="common">Human hookworm</name>
    <dbReference type="NCBI Taxonomy" id="51031"/>
    <lineage>
        <taxon>Eukaryota</taxon>
        <taxon>Metazoa</taxon>
        <taxon>Ecdysozoa</taxon>
        <taxon>Nematoda</taxon>
        <taxon>Chromadorea</taxon>
        <taxon>Rhabditida</taxon>
        <taxon>Rhabditina</taxon>
        <taxon>Rhabditomorpha</taxon>
        <taxon>Strongyloidea</taxon>
        <taxon>Ancylostomatidae</taxon>
        <taxon>Bunostominae</taxon>
        <taxon>Necator</taxon>
    </lineage>
</organism>
<evidence type="ECO:0000256" key="1">
    <source>
        <dbReference type="ARBA" id="ARBA00004443"/>
    </source>
</evidence>
<evidence type="ECO:0000256" key="6">
    <source>
        <dbReference type="ARBA" id="ARBA00022792"/>
    </source>
</evidence>
<dbReference type="InterPro" id="IPR019377">
    <property type="entry name" value="NADH_UbQ_OxRdtase_su10"/>
</dbReference>
<comment type="subcellular location">
    <subcellularLocation>
        <location evidence="1">Mitochondrion inner membrane</location>
        <topology evidence="1">Peripheral membrane protein</topology>
        <orientation evidence="1">Matrix side</orientation>
    </subcellularLocation>
</comment>
<sequence>MGSSSLLEQRQAEDKAAWDAYWKLRDLDSRGTIFPRMRYYAHKAFDAPATWFRETIVEPINNRNRLPYYHRKLTRVPEIDECGVNDKACFFEANEQFRLDKMVDGFILQTLRHRVDRCLNYNDPDLSKCAKVIEDMEENELNFFIKYGELGGEADVRDAYMKQKHRLIWERRHPEIMEERKKALKEHKEKLAKGEFDYSFWKKGMFWQDKKNYEPPYEFYMSKSALEGDKPLSKDWQYYKKVAQDPEFDKQQGKTSEFLFPVKILRVNNIGNNSMLLTTCRSTLYKQGQYVGKIREYFYYINHEGMLFLDDSRAKNFTSAYKDVDFLNFFYKQLRTNNSDRFADSFPYKFLMKGRFYVLDSQRGPTHSNPLLYRC</sequence>
<evidence type="ECO:0000256" key="4">
    <source>
        <dbReference type="ARBA" id="ARBA00022448"/>
    </source>
</evidence>
<accession>A0ABR1BNB6</accession>
<dbReference type="Pfam" id="PF14956">
    <property type="entry name" value="DUF4505"/>
    <property type="match status" value="1"/>
</dbReference>
<evidence type="ECO:0000313" key="10">
    <source>
        <dbReference type="EMBL" id="KAK6727926.1"/>
    </source>
</evidence>
<keyword evidence="4" id="KW-0813">Transport</keyword>
<keyword evidence="5" id="KW-0679">Respiratory chain</keyword>
<comment type="caution">
    <text evidence="10">The sequence shown here is derived from an EMBL/GenBank/DDBJ whole genome shotgun (WGS) entry which is preliminary data.</text>
</comment>
<dbReference type="PANTHER" id="PTHR13094">
    <property type="entry name" value="NADH-UBIQUINONE OXIDOREDUCTASE PDSW SUBUNIT"/>
    <property type="match status" value="1"/>
</dbReference>
<dbReference type="InterPro" id="IPR028108">
    <property type="entry name" value="DUF4505"/>
</dbReference>
<evidence type="ECO:0000313" key="11">
    <source>
        <dbReference type="Proteomes" id="UP001303046"/>
    </source>
</evidence>
<dbReference type="PANTHER" id="PTHR13094:SF1">
    <property type="entry name" value="NADH DEHYDROGENASE [UBIQUINONE] 1 BETA SUBCOMPLEX SUBUNIT 10"/>
    <property type="match status" value="1"/>
</dbReference>
<evidence type="ECO:0000256" key="3">
    <source>
        <dbReference type="ARBA" id="ARBA00014109"/>
    </source>
</evidence>
<dbReference type="InterPro" id="IPR039993">
    <property type="entry name" value="NDUFB10"/>
</dbReference>
<evidence type="ECO:0000256" key="5">
    <source>
        <dbReference type="ARBA" id="ARBA00022660"/>
    </source>
</evidence>
<keyword evidence="6" id="KW-0999">Mitochondrion inner membrane</keyword>
<keyword evidence="7" id="KW-0249">Electron transport</keyword>
<keyword evidence="8" id="KW-0496">Mitochondrion</keyword>
<dbReference type="Pfam" id="PF10249">
    <property type="entry name" value="NDUFB10"/>
    <property type="match status" value="1"/>
</dbReference>
<dbReference type="Proteomes" id="UP001303046">
    <property type="component" value="Unassembled WGS sequence"/>
</dbReference>